<evidence type="ECO:0008006" key="5">
    <source>
        <dbReference type="Google" id="ProtNLM"/>
    </source>
</evidence>
<feature type="chain" id="PRO_5047010958" description="Secreted protein" evidence="2">
    <location>
        <begin position="26"/>
        <end position="122"/>
    </location>
</feature>
<feature type="compositionally biased region" description="Pro residues" evidence="1">
    <location>
        <begin position="69"/>
        <end position="78"/>
    </location>
</feature>
<comment type="caution">
    <text evidence="3">The sequence shown here is derived from an EMBL/GenBank/DDBJ whole genome shotgun (WGS) entry which is preliminary data.</text>
</comment>
<protein>
    <recommendedName>
        <fullName evidence="5">Secreted protein</fullName>
    </recommendedName>
</protein>
<reference evidence="3 4" key="1">
    <citation type="submission" date="2024-04" db="EMBL/GenBank/DDBJ databases">
        <title>Phyllosticta paracitricarpa is synonymous to the EU quarantine fungus P. citricarpa based on phylogenomic analyses.</title>
        <authorList>
            <consortium name="Lawrence Berkeley National Laboratory"/>
            <person name="Van Ingen-Buijs V.A."/>
            <person name="Van Westerhoven A.C."/>
            <person name="Haridas S."/>
            <person name="Skiadas P."/>
            <person name="Martin F."/>
            <person name="Groenewald J.Z."/>
            <person name="Crous P.W."/>
            <person name="Seidl M.F."/>
        </authorList>
    </citation>
    <scope>NUCLEOTIDE SEQUENCE [LARGE SCALE GENOMIC DNA]</scope>
    <source>
        <strain evidence="3 4">CBS 123374</strain>
    </source>
</reference>
<organism evidence="3 4">
    <name type="scientific">Phyllosticta capitalensis</name>
    <dbReference type="NCBI Taxonomy" id="121624"/>
    <lineage>
        <taxon>Eukaryota</taxon>
        <taxon>Fungi</taxon>
        <taxon>Dikarya</taxon>
        <taxon>Ascomycota</taxon>
        <taxon>Pezizomycotina</taxon>
        <taxon>Dothideomycetes</taxon>
        <taxon>Dothideomycetes incertae sedis</taxon>
        <taxon>Botryosphaeriales</taxon>
        <taxon>Phyllostictaceae</taxon>
        <taxon>Phyllosticta</taxon>
    </lineage>
</organism>
<gene>
    <name evidence="3" type="ORF">HDK90DRAFT_352349</name>
</gene>
<name>A0ABR1YI40_9PEZI</name>
<evidence type="ECO:0000256" key="1">
    <source>
        <dbReference type="SAM" id="MobiDB-lite"/>
    </source>
</evidence>
<dbReference type="EMBL" id="JBBWRZ010000009">
    <property type="protein sequence ID" value="KAK8229289.1"/>
    <property type="molecule type" value="Genomic_DNA"/>
</dbReference>
<evidence type="ECO:0000313" key="3">
    <source>
        <dbReference type="EMBL" id="KAK8229289.1"/>
    </source>
</evidence>
<sequence length="122" mass="13783">MAADSLQIVRLAFVLASCCLPGVHAPSIQHLSSFFSLSFFLRPQLHHSRRFPNTYVQYTHPRPPFPCFPPQLPQPSPSPTQTLRRSLPDCQRTPRIRASPLYPHPRSWIGFCGYHVPIGVPG</sequence>
<keyword evidence="2" id="KW-0732">Signal</keyword>
<keyword evidence="4" id="KW-1185">Reference proteome</keyword>
<evidence type="ECO:0000313" key="4">
    <source>
        <dbReference type="Proteomes" id="UP001492380"/>
    </source>
</evidence>
<evidence type="ECO:0000256" key="2">
    <source>
        <dbReference type="SAM" id="SignalP"/>
    </source>
</evidence>
<dbReference type="Proteomes" id="UP001492380">
    <property type="component" value="Unassembled WGS sequence"/>
</dbReference>
<feature type="region of interest" description="Disordered" evidence="1">
    <location>
        <begin position="69"/>
        <end position="98"/>
    </location>
</feature>
<feature type="signal peptide" evidence="2">
    <location>
        <begin position="1"/>
        <end position="25"/>
    </location>
</feature>
<proteinExistence type="predicted"/>
<accession>A0ABR1YI40</accession>